<sequence length="104" mass="11707">MIKLVFIFILFASLLSGAYSKSSGDEITPYGAYCPLCGDYGYCTKQPTKKEITDALKAYYSKKGLRVILIKQDGRFAEAEVYKNGELVDRILLDCKTGRIRSIY</sequence>
<evidence type="ECO:0000313" key="1">
    <source>
        <dbReference type="EMBL" id="GER92470.1"/>
    </source>
</evidence>
<evidence type="ECO:0008006" key="2">
    <source>
        <dbReference type="Google" id="ProtNLM"/>
    </source>
</evidence>
<organism evidence="1">
    <name type="scientific">hot springs metagenome</name>
    <dbReference type="NCBI Taxonomy" id="433727"/>
    <lineage>
        <taxon>unclassified sequences</taxon>
        <taxon>metagenomes</taxon>
        <taxon>ecological metagenomes</taxon>
    </lineage>
</organism>
<name>A0A5J4L0X6_9ZZZZ</name>
<dbReference type="EMBL" id="BLAB01000001">
    <property type="protein sequence ID" value="GER92470.1"/>
    <property type="molecule type" value="Genomic_DNA"/>
</dbReference>
<gene>
    <name evidence="1" type="ORF">A45J_0186</name>
</gene>
<proteinExistence type="predicted"/>
<protein>
    <recommendedName>
        <fullName evidence="2">PepSY domain-containing protein</fullName>
    </recommendedName>
</protein>
<reference evidence="1" key="1">
    <citation type="submission" date="2019-10" db="EMBL/GenBank/DDBJ databases">
        <title>Metagenomic sequencing of thiosulfate-disproportionating enrichment culture.</title>
        <authorList>
            <person name="Umezawa K."/>
            <person name="Kojima H."/>
            <person name="Fukui M."/>
        </authorList>
    </citation>
    <scope>NUCLEOTIDE SEQUENCE</scope>
    <source>
        <strain evidence="1">45J</strain>
    </source>
</reference>
<accession>A0A5J4L0X6</accession>
<comment type="caution">
    <text evidence="1">The sequence shown here is derived from an EMBL/GenBank/DDBJ whole genome shotgun (WGS) entry which is preliminary data.</text>
</comment>
<dbReference type="AlphaFoldDB" id="A0A5J4L0X6"/>